<dbReference type="AlphaFoldDB" id="B8LCU8"/>
<dbReference type="eggNOG" id="ENOG502RA68">
    <property type="taxonomic scope" value="Eukaryota"/>
</dbReference>
<dbReference type="OMA" id="ERTNCEA"/>
<dbReference type="KEGG" id="tps:THAPSDRAFT_10506"/>
<dbReference type="Proteomes" id="UP000001449">
    <property type="component" value="Chromosome 16"/>
</dbReference>
<evidence type="ECO:0008006" key="3">
    <source>
        <dbReference type="Google" id="ProtNLM"/>
    </source>
</evidence>
<reference evidence="1 2" key="2">
    <citation type="journal article" date="2008" name="Nature">
        <title>The Phaeodactylum genome reveals the evolutionary history of diatom genomes.</title>
        <authorList>
            <person name="Bowler C."/>
            <person name="Allen A.E."/>
            <person name="Badger J.H."/>
            <person name="Grimwood J."/>
            <person name="Jabbari K."/>
            <person name="Kuo A."/>
            <person name="Maheswari U."/>
            <person name="Martens C."/>
            <person name="Maumus F."/>
            <person name="Otillar R.P."/>
            <person name="Rayko E."/>
            <person name="Salamov A."/>
            <person name="Vandepoele K."/>
            <person name="Beszteri B."/>
            <person name="Gruber A."/>
            <person name="Heijde M."/>
            <person name="Katinka M."/>
            <person name="Mock T."/>
            <person name="Valentin K."/>
            <person name="Verret F."/>
            <person name="Berges J.A."/>
            <person name="Brownlee C."/>
            <person name="Cadoret J.P."/>
            <person name="Chiovitti A."/>
            <person name="Choi C.J."/>
            <person name="Coesel S."/>
            <person name="De Martino A."/>
            <person name="Detter J.C."/>
            <person name="Durkin C."/>
            <person name="Falciatore A."/>
            <person name="Fournet J."/>
            <person name="Haruta M."/>
            <person name="Huysman M.J."/>
            <person name="Jenkins B.D."/>
            <person name="Jiroutova K."/>
            <person name="Jorgensen R.E."/>
            <person name="Joubert Y."/>
            <person name="Kaplan A."/>
            <person name="Kroger N."/>
            <person name="Kroth P.G."/>
            <person name="La Roche J."/>
            <person name="Lindquist E."/>
            <person name="Lommer M."/>
            <person name="Martin-Jezequel V."/>
            <person name="Lopez P.J."/>
            <person name="Lucas S."/>
            <person name="Mangogna M."/>
            <person name="McGinnis K."/>
            <person name="Medlin L.K."/>
            <person name="Montsant A."/>
            <person name="Oudot-Le Secq M.P."/>
            <person name="Napoli C."/>
            <person name="Obornik M."/>
            <person name="Parker M.S."/>
            <person name="Petit J.L."/>
            <person name="Porcel B.M."/>
            <person name="Poulsen N."/>
            <person name="Robison M."/>
            <person name="Rychlewski L."/>
            <person name="Rynearson T.A."/>
            <person name="Schmutz J."/>
            <person name="Shapiro H."/>
            <person name="Siaut M."/>
            <person name="Stanley M."/>
            <person name="Sussman M.R."/>
            <person name="Taylor A.R."/>
            <person name="Vardi A."/>
            <person name="von Dassow P."/>
            <person name="Vyverman W."/>
            <person name="Willis A."/>
            <person name="Wyrwicz L.S."/>
            <person name="Rokhsar D.S."/>
            <person name="Weissenbach J."/>
            <person name="Armbrust E.V."/>
            <person name="Green B.R."/>
            <person name="Van de Peer Y."/>
            <person name="Grigoriev I.V."/>
        </authorList>
    </citation>
    <scope>NUCLEOTIDE SEQUENCE [LARGE SCALE GENOMIC DNA]</scope>
    <source>
        <strain evidence="1 2">CCMP1335</strain>
    </source>
</reference>
<protein>
    <recommendedName>
        <fullName evidence="3">Methyltransferase domain-containing protein</fullName>
    </recommendedName>
</protein>
<evidence type="ECO:0000313" key="1">
    <source>
        <dbReference type="EMBL" id="EED86829.1"/>
    </source>
</evidence>
<accession>B8LCU8</accession>
<evidence type="ECO:0000313" key="2">
    <source>
        <dbReference type="Proteomes" id="UP000001449"/>
    </source>
</evidence>
<gene>
    <name evidence="1" type="ORF">THAPSDRAFT_10506</name>
</gene>
<dbReference type="PANTHER" id="PTHR36971">
    <property type="entry name" value="UNNAMED PRODUCT"/>
    <property type="match status" value="1"/>
</dbReference>
<organism evidence="1 2">
    <name type="scientific">Thalassiosira pseudonana</name>
    <name type="common">Marine diatom</name>
    <name type="synonym">Cyclotella nana</name>
    <dbReference type="NCBI Taxonomy" id="35128"/>
    <lineage>
        <taxon>Eukaryota</taxon>
        <taxon>Sar</taxon>
        <taxon>Stramenopiles</taxon>
        <taxon>Ochrophyta</taxon>
        <taxon>Bacillariophyta</taxon>
        <taxon>Coscinodiscophyceae</taxon>
        <taxon>Thalassiosirophycidae</taxon>
        <taxon>Thalassiosirales</taxon>
        <taxon>Thalassiosiraceae</taxon>
        <taxon>Thalassiosira</taxon>
    </lineage>
</organism>
<dbReference type="EMBL" id="DS999418">
    <property type="protein sequence ID" value="EED86829.1"/>
    <property type="molecule type" value="Genomic_DNA"/>
</dbReference>
<dbReference type="RefSeq" id="XP_002296845.1">
    <property type="nucleotide sequence ID" value="XM_002296809.1"/>
</dbReference>
<name>B8LCU8_THAPS</name>
<reference evidence="1 2" key="1">
    <citation type="journal article" date="2004" name="Science">
        <title>The genome of the diatom Thalassiosira pseudonana: ecology, evolution, and metabolism.</title>
        <authorList>
            <person name="Armbrust E.V."/>
            <person name="Berges J.A."/>
            <person name="Bowler C."/>
            <person name="Green B.R."/>
            <person name="Martinez D."/>
            <person name="Putnam N.H."/>
            <person name="Zhou S."/>
            <person name="Allen A.E."/>
            <person name="Apt K.E."/>
            <person name="Bechner M."/>
            <person name="Brzezinski M.A."/>
            <person name="Chaal B.K."/>
            <person name="Chiovitti A."/>
            <person name="Davis A.K."/>
            <person name="Demarest M.S."/>
            <person name="Detter J.C."/>
            <person name="Glavina T."/>
            <person name="Goodstein D."/>
            <person name="Hadi M.Z."/>
            <person name="Hellsten U."/>
            <person name="Hildebrand M."/>
            <person name="Jenkins B.D."/>
            <person name="Jurka J."/>
            <person name="Kapitonov V.V."/>
            <person name="Kroger N."/>
            <person name="Lau W.W."/>
            <person name="Lane T.W."/>
            <person name="Larimer F.W."/>
            <person name="Lippmeier J.C."/>
            <person name="Lucas S."/>
            <person name="Medina M."/>
            <person name="Montsant A."/>
            <person name="Obornik M."/>
            <person name="Parker M.S."/>
            <person name="Palenik B."/>
            <person name="Pazour G.J."/>
            <person name="Richardson P.M."/>
            <person name="Rynearson T.A."/>
            <person name="Saito M.A."/>
            <person name="Schwartz D.C."/>
            <person name="Thamatrakoln K."/>
            <person name="Valentin K."/>
            <person name="Vardi A."/>
            <person name="Wilkerson F.P."/>
            <person name="Rokhsar D.S."/>
        </authorList>
    </citation>
    <scope>NUCLEOTIDE SEQUENCE [LARGE SCALE GENOMIC DNA]</scope>
    <source>
        <strain evidence="1 2">CCMP1335</strain>
    </source>
</reference>
<dbReference type="GeneID" id="7442576"/>
<dbReference type="HOGENOM" id="CLU_791070_0_0_1"/>
<dbReference type="PANTHER" id="PTHR36971:SF1">
    <property type="entry name" value="METHYLTRANSFERASE DOMAIN-CONTAINING PROTEIN"/>
    <property type="match status" value="1"/>
</dbReference>
<dbReference type="PaxDb" id="35128-Thaps10506"/>
<proteinExistence type="predicted"/>
<keyword evidence="2" id="KW-1185">Reference proteome</keyword>
<dbReference type="InParanoid" id="B8LCU8"/>
<sequence length="351" mass="38235">MDHHVTISFQPTQLKLFSSKKKSLLIVQAVCKNGSKNRIAKGNAALLHIRPSLMDHAVIAHGNIDTTAATSPTVESIAHNLIATSDDIPLLARGTWVNTNTSQTLVIQTPSNIERNRKGTRIVEVTKLLCLQHKYDENYLPTNNDDKVYNEYITLDETNSATSPSSSIPFINLKSERHKVFAHWLIDTYGKDLLSQGSGVLDVAGGNGTISRTLVECGVPSTLLDPNPRCGGGGSGPSSSSSSEVSFGIIPYALKGNGSDLTSRTDAIGETIRNCSFLCGLHPDQATEPIISLALRLQRPFAVVPCCVMPSLFPNRVQKRYNGDPVRSYSAFYDREYERTNCEASNVYPAL</sequence>